<protein>
    <submittedName>
        <fullName evidence="2">Uncharacterized protein</fullName>
    </submittedName>
</protein>
<feature type="region of interest" description="Disordered" evidence="1">
    <location>
        <begin position="23"/>
        <end position="63"/>
    </location>
</feature>
<dbReference type="STRING" id="553510.B1H19_05625"/>
<gene>
    <name evidence="2" type="ORF">B1H19_05625</name>
</gene>
<evidence type="ECO:0000256" key="1">
    <source>
        <dbReference type="SAM" id="MobiDB-lite"/>
    </source>
</evidence>
<dbReference type="KEGG" id="sgv:B1H19_05625"/>
<dbReference type="AlphaFoldDB" id="A0A1V0TLC5"/>
<feature type="compositionally biased region" description="Low complexity" evidence="1">
    <location>
        <begin position="42"/>
        <end position="55"/>
    </location>
</feature>
<organism evidence="2 3">
    <name type="scientific">Streptomyces gilvosporeus</name>
    <dbReference type="NCBI Taxonomy" id="553510"/>
    <lineage>
        <taxon>Bacteria</taxon>
        <taxon>Bacillati</taxon>
        <taxon>Actinomycetota</taxon>
        <taxon>Actinomycetes</taxon>
        <taxon>Kitasatosporales</taxon>
        <taxon>Streptomycetaceae</taxon>
        <taxon>Streptomyces</taxon>
    </lineage>
</organism>
<accession>A0A1V0TLC5</accession>
<name>A0A1V0TLC5_9ACTN</name>
<evidence type="ECO:0000313" key="3">
    <source>
        <dbReference type="Proteomes" id="UP000192726"/>
    </source>
</evidence>
<proteinExistence type="predicted"/>
<keyword evidence="3" id="KW-1185">Reference proteome</keyword>
<dbReference type="EMBL" id="CP020569">
    <property type="protein sequence ID" value="ARF53727.1"/>
    <property type="molecule type" value="Genomic_DNA"/>
</dbReference>
<sequence>MRARLRQVRPASGQFVCGRYGPRSGPLRVPCSTAPAEPPPLAGARRAGARGARPGSVPEGYAE</sequence>
<evidence type="ECO:0000313" key="2">
    <source>
        <dbReference type="EMBL" id="ARF53727.1"/>
    </source>
</evidence>
<dbReference type="Proteomes" id="UP000192726">
    <property type="component" value="Chromosome"/>
</dbReference>
<reference evidence="2 3" key="1">
    <citation type="submission" date="2017-04" db="EMBL/GenBank/DDBJ databases">
        <title>Complete Genome Sequence of Streptomyces gilvosporeus F607, a Capable Producer of Natamycin.</title>
        <authorList>
            <person name="Zong G."/>
            <person name="Zhong C."/>
            <person name="Fu J."/>
            <person name="Qin R."/>
            <person name="Cao G."/>
        </authorList>
    </citation>
    <scope>NUCLEOTIDE SEQUENCE [LARGE SCALE GENOMIC DNA]</scope>
    <source>
        <strain evidence="2 3">F607</strain>
    </source>
</reference>